<dbReference type="AlphaFoldDB" id="J3KF88"/>
<dbReference type="RefSeq" id="XP_001245848.1">
    <property type="nucleotide sequence ID" value="XM_001245847.1"/>
</dbReference>
<dbReference type="Proteomes" id="UP000001261">
    <property type="component" value="Unassembled WGS sequence"/>
</dbReference>
<name>J3KF88_COCIM</name>
<gene>
    <name evidence="1" type="ORF">CIMG_13448</name>
</gene>
<organism evidence="1 2">
    <name type="scientific">Coccidioides immitis (strain RS)</name>
    <name type="common">Valley fever fungus</name>
    <dbReference type="NCBI Taxonomy" id="246410"/>
    <lineage>
        <taxon>Eukaryota</taxon>
        <taxon>Fungi</taxon>
        <taxon>Dikarya</taxon>
        <taxon>Ascomycota</taxon>
        <taxon>Pezizomycotina</taxon>
        <taxon>Eurotiomycetes</taxon>
        <taxon>Eurotiomycetidae</taxon>
        <taxon>Onygenales</taxon>
        <taxon>Onygenaceae</taxon>
        <taxon>Coccidioides</taxon>
    </lineage>
</organism>
<dbReference type="EMBL" id="GG704914">
    <property type="protein sequence ID" value="EAS34265.3"/>
    <property type="molecule type" value="Genomic_DNA"/>
</dbReference>
<dbReference type="VEuPathDB" id="FungiDB:CIMG_13448"/>
<dbReference type="InParanoid" id="J3KF88"/>
<accession>J3KF88</accession>
<evidence type="ECO:0000313" key="1">
    <source>
        <dbReference type="EMBL" id="EAS34265.3"/>
    </source>
</evidence>
<reference evidence="2" key="1">
    <citation type="journal article" date="2009" name="Genome Res.">
        <title>Comparative genomic analyses of the human fungal pathogens Coccidioides and their relatives.</title>
        <authorList>
            <person name="Sharpton T.J."/>
            <person name="Stajich J.E."/>
            <person name="Rounsley S.D."/>
            <person name="Gardner M.J."/>
            <person name="Wortman J.R."/>
            <person name="Jordar V.S."/>
            <person name="Maiti R."/>
            <person name="Kodira C.D."/>
            <person name="Neafsey D.E."/>
            <person name="Zeng Q."/>
            <person name="Hung C.-Y."/>
            <person name="McMahan C."/>
            <person name="Muszewska A."/>
            <person name="Grynberg M."/>
            <person name="Mandel M.A."/>
            <person name="Kellner E.M."/>
            <person name="Barker B.M."/>
            <person name="Galgiani J.N."/>
            <person name="Orbach M.J."/>
            <person name="Kirkland T.N."/>
            <person name="Cole G.T."/>
            <person name="Henn M.R."/>
            <person name="Birren B.W."/>
            <person name="Taylor J.W."/>
        </authorList>
    </citation>
    <scope>NUCLEOTIDE SEQUENCE [LARGE SCALE GENOMIC DNA]</scope>
    <source>
        <strain evidence="2">RS</strain>
    </source>
</reference>
<dbReference type="GeneID" id="24165075"/>
<reference evidence="2" key="2">
    <citation type="journal article" date="2010" name="Genome Res.">
        <title>Population genomic sequencing of Coccidioides fungi reveals recent hybridization and transposon control.</title>
        <authorList>
            <person name="Neafsey D.E."/>
            <person name="Barker B.M."/>
            <person name="Sharpton T.J."/>
            <person name="Stajich J.E."/>
            <person name="Park D.J."/>
            <person name="Whiston E."/>
            <person name="Hung C.-Y."/>
            <person name="McMahan C."/>
            <person name="White J."/>
            <person name="Sykes S."/>
            <person name="Heiman D."/>
            <person name="Young S."/>
            <person name="Zeng Q."/>
            <person name="Abouelleil A."/>
            <person name="Aftuck L."/>
            <person name="Bessette D."/>
            <person name="Brown A."/>
            <person name="FitzGerald M."/>
            <person name="Lui A."/>
            <person name="Macdonald J.P."/>
            <person name="Priest M."/>
            <person name="Orbach M.J."/>
            <person name="Galgiani J.N."/>
            <person name="Kirkland T.N."/>
            <person name="Cole G.T."/>
            <person name="Birren B.W."/>
            <person name="Henn M.R."/>
            <person name="Taylor J.W."/>
            <person name="Rounsley S.D."/>
        </authorList>
    </citation>
    <scope>GENOME REANNOTATION</scope>
    <source>
        <strain evidence="2">RS</strain>
    </source>
</reference>
<evidence type="ECO:0000313" key="2">
    <source>
        <dbReference type="Proteomes" id="UP000001261"/>
    </source>
</evidence>
<dbReference type="OMA" id="WNQLEIL"/>
<protein>
    <submittedName>
        <fullName evidence="1">Uncharacterized protein</fullName>
    </submittedName>
</protein>
<dbReference type="KEGG" id="cim:CIMG_13448"/>
<sequence length="114" mass="13338">MLIKFILEKKKQSHQSDYKVKFCTNSFNKSQQTDKKNKNQIKTRVIKLMQGPDQILERQSVNSIKKASRHKQAALLNSDTTVDSIFYKLISQLNWNQLEILIEVIKMLNRAEAD</sequence>
<keyword evidence="2" id="KW-1185">Reference proteome</keyword>
<proteinExistence type="predicted"/>